<accession>A0A964E5F9</accession>
<evidence type="ECO:0000256" key="3">
    <source>
        <dbReference type="ARBA" id="ARBA00022692"/>
    </source>
</evidence>
<protein>
    <submittedName>
        <fullName evidence="8">EamA family transporter</fullName>
    </submittedName>
</protein>
<dbReference type="InterPro" id="IPR050638">
    <property type="entry name" value="AA-Vitamin_Transporters"/>
</dbReference>
<reference evidence="8 9" key="1">
    <citation type="journal article" date="2021" name="Microorganisms">
        <title>Acidisoma silvae sp. nov. and Acidisomacellulosilytica sp. nov., Two Acidophilic Bacteria Isolated from Decaying Wood, Hydrolyzing Cellulose and Producing Poly-3-hydroxybutyrate.</title>
        <authorList>
            <person name="Mieszkin S."/>
            <person name="Pouder E."/>
            <person name="Uroz S."/>
            <person name="Simon-Colin C."/>
            <person name="Alain K."/>
        </authorList>
    </citation>
    <scope>NUCLEOTIDE SEQUENCE [LARGE SCALE GENOMIC DNA]</scope>
    <source>
        <strain evidence="8 9">HW T5.17</strain>
    </source>
</reference>
<gene>
    <name evidence="8" type="ORF">ACELLULO517_19685</name>
</gene>
<evidence type="ECO:0000313" key="8">
    <source>
        <dbReference type="EMBL" id="MCB8882479.1"/>
    </source>
</evidence>
<feature type="transmembrane region" description="Helical" evidence="6">
    <location>
        <begin position="43"/>
        <end position="63"/>
    </location>
</feature>
<dbReference type="Pfam" id="PF00892">
    <property type="entry name" value="EamA"/>
    <property type="match status" value="1"/>
</dbReference>
<feature type="transmembrane region" description="Helical" evidence="6">
    <location>
        <begin position="239"/>
        <end position="259"/>
    </location>
</feature>
<dbReference type="GO" id="GO:0016020">
    <property type="term" value="C:membrane"/>
    <property type="evidence" value="ECO:0007669"/>
    <property type="project" value="UniProtKB-SubCell"/>
</dbReference>
<evidence type="ECO:0000256" key="2">
    <source>
        <dbReference type="ARBA" id="ARBA00007362"/>
    </source>
</evidence>
<evidence type="ECO:0000259" key="7">
    <source>
        <dbReference type="Pfam" id="PF00892"/>
    </source>
</evidence>
<dbReference type="InterPro" id="IPR037185">
    <property type="entry name" value="EmrE-like"/>
</dbReference>
<dbReference type="PANTHER" id="PTHR32322:SF2">
    <property type="entry name" value="EAMA DOMAIN-CONTAINING PROTEIN"/>
    <property type="match status" value="1"/>
</dbReference>
<evidence type="ECO:0000313" key="9">
    <source>
        <dbReference type="Proteomes" id="UP000721844"/>
    </source>
</evidence>
<feature type="transmembrane region" description="Helical" evidence="6">
    <location>
        <begin position="204"/>
        <end position="227"/>
    </location>
</feature>
<feature type="transmembrane region" description="Helical" evidence="6">
    <location>
        <begin position="101"/>
        <end position="119"/>
    </location>
</feature>
<evidence type="ECO:0000256" key="4">
    <source>
        <dbReference type="ARBA" id="ARBA00022989"/>
    </source>
</evidence>
<sequence>MISNLTRWRNLAEKIPVVLWLVTAICSAQLASSLSVSVIHRIGSPTATSLRLIWGAVFFLAVARPRIWSIGRKQLTAAFVLGLITTGMSFFFFAAVGRIPLGMAVSIEFLGPLAVALAGSRRLLDLLWVILAALGVWLLTLQDHGRADTLGLILAAASGLCWGGYILMTRRVGRAFSGMQGLALSMAVAGLVGLPIGIVPHWQVLGFGSVIAMALISLLSPILTFGLEMASLRRMEPRHFGILMSLEPVMAAVMGFLVLGQRLSTAQLAGMACVTLASFGTVAARPKQTQTTSNGEA</sequence>
<evidence type="ECO:0000256" key="6">
    <source>
        <dbReference type="SAM" id="Phobius"/>
    </source>
</evidence>
<evidence type="ECO:0000256" key="5">
    <source>
        <dbReference type="ARBA" id="ARBA00023136"/>
    </source>
</evidence>
<keyword evidence="9" id="KW-1185">Reference proteome</keyword>
<feature type="transmembrane region" description="Helical" evidence="6">
    <location>
        <begin position="265"/>
        <end position="284"/>
    </location>
</feature>
<dbReference type="Proteomes" id="UP000721844">
    <property type="component" value="Unassembled WGS sequence"/>
</dbReference>
<dbReference type="PANTHER" id="PTHR32322">
    <property type="entry name" value="INNER MEMBRANE TRANSPORTER"/>
    <property type="match status" value="1"/>
</dbReference>
<proteinExistence type="inferred from homology"/>
<evidence type="ECO:0000256" key="1">
    <source>
        <dbReference type="ARBA" id="ARBA00004141"/>
    </source>
</evidence>
<keyword evidence="3 6" id="KW-0812">Transmembrane</keyword>
<comment type="similarity">
    <text evidence="2">Belongs to the EamA transporter family.</text>
</comment>
<comment type="caution">
    <text evidence="8">The sequence shown here is derived from an EMBL/GenBank/DDBJ whole genome shotgun (WGS) entry which is preliminary data.</text>
</comment>
<comment type="subcellular location">
    <subcellularLocation>
        <location evidence="1">Membrane</location>
        <topology evidence="1">Multi-pass membrane protein</topology>
    </subcellularLocation>
</comment>
<dbReference type="AlphaFoldDB" id="A0A964E5F9"/>
<feature type="transmembrane region" description="Helical" evidence="6">
    <location>
        <begin position="75"/>
        <end position="95"/>
    </location>
</feature>
<keyword evidence="4 6" id="KW-1133">Transmembrane helix</keyword>
<feature type="transmembrane region" description="Helical" evidence="6">
    <location>
        <begin position="180"/>
        <end position="198"/>
    </location>
</feature>
<dbReference type="RefSeq" id="WP_227309133.1">
    <property type="nucleotide sequence ID" value="NZ_JAESVA010000007.1"/>
</dbReference>
<name>A0A964E5F9_9PROT</name>
<feature type="domain" description="EamA" evidence="7">
    <location>
        <begin position="150"/>
        <end position="281"/>
    </location>
</feature>
<feature type="transmembrane region" description="Helical" evidence="6">
    <location>
        <begin position="126"/>
        <end position="144"/>
    </location>
</feature>
<dbReference type="SUPFAM" id="SSF103481">
    <property type="entry name" value="Multidrug resistance efflux transporter EmrE"/>
    <property type="match status" value="2"/>
</dbReference>
<feature type="transmembrane region" description="Helical" evidence="6">
    <location>
        <begin position="150"/>
        <end position="168"/>
    </location>
</feature>
<keyword evidence="5 6" id="KW-0472">Membrane</keyword>
<dbReference type="InterPro" id="IPR000620">
    <property type="entry name" value="EamA_dom"/>
</dbReference>
<dbReference type="EMBL" id="JAESVA010000007">
    <property type="protein sequence ID" value="MCB8882479.1"/>
    <property type="molecule type" value="Genomic_DNA"/>
</dbReference>
<organism evidence="8 9">
    <name type="scientific">Acidisoma cellulosilyticum</name>
    <dbReference type="NCBI Taxonomy" id="2802395"/>
    <lineage>
        <taxon>Bacteria</taxon>
        <taxon>Pseudomonadati</taxon>
        <taxon>Pseudomonadota</taxon>
        <taxon>Alphaproteobacteria</taxon>
        <taxon>Acetobacterales</taxon>
        <taxon>Acidocellaceae</taxon>
        <taxon>Acidisoma</taxon>
    </lineage>
</organism>